<evidence type="ECO:0000313" key="3">
    <source>
        <dbReference type="Proteomes" id="UP000027982"/>
    </source>
</evidence>
<dbReference type="RefSeq" id="WP_025228888.1">
    <property type="nucleotide sequence ID" value="NZ_CP007139.1"/>
</dbReference>
<evidence type="ECO:0000313" key="2">
    <source>
        <dbReference type="EMBL" id="AIE87194.1"/>
    </source>
</evidence>
<feature type="domain" description="PIN like" evidence="1">
    <location>
        <begin position="40"/>
        <end position="247"/>
    </location>
</feature>
<dbReference type="STRING" id="661478.OP10G_3826"/>
<dbReference type="KEGG" id="fgi:OP10G_3826"/>
<gene>
    <name evidence="2" type="ORF">OP10G_3826</name>
</gene>
<evidence type="ECO:0000259" key="1">
    <source>
        <dbReference type="Pfam" id="PF18476"/>
    </source>
</evidence>
<sequence>MQEIKFEKDDVFALENLYPDPTLLLDLDIKSLREVTESALVFLDANALLFLYRVSNEDLSSFGAVLQQLSESDRLRIPARAFREFAKHRPNKIGEIHSGLLNSFSQAKQPEQIKHRFLADLAEFKALEKEATALAKARLEYNKAHDNLVNVIKSWRWNDPVTNLYKSFVQAHSIVECTMSEDALLSEIERRIKHNIPPGYADKSKNDHGAGDIIIWLTILQEAANKRRNAIFVSSDAKTDWFHQSNGPLHLRYELSYEYAQVSNNHSVHVVEWSELLKVLKQPEKVVRDVKQHEVRERYRNRAIFKNQAASNQAIQALRKLLTDAEILKKEANHKFMRDLESKPEMLRDIIIHDAFDDERRIEGQALLRYKTAVQPTVRETLSELINKKDPGSVDWQLFELMEEPGSLEELKTVLKNLLELEDG</sequence>
<dbReference type="eggNOG" id="COG1196">
    <property type="taxonomic scope" value="Bacteria"/>
</dbReference>
<keyword evidence="3" id="KW-1185">Reference proteome</keyword>
<protein>
    <recommendedName>
        <fullName evidence="1">PIN like domain-containing protein</fullName>
    </recommendedName>
</protein>
<dbReference type="Pfam" id="PF18476">
    <property type="entry name" value="PIN_8"/>
    <property type="match status" value="1"/>
</dbReference>
<name>A0A068NYP7_FIMGI</name>
<dbReference type="AlphaFoldDB" id="A0A068NYP7"/>
<dbReference type="Proteomes" id="UP000027982">
    <property type="component" value="Chromosome"/>
</dbReference>
<accession>A0A068NYP7</accession>
<organism evidence="2 3">
    <name type="scientific">Fimbriimonas ginsengisoli Gsoil 348</name>
    <dbReference type="NCBI Taxonomy" id="661478"/>
    <lineage>
        <taxon>Bacteria</taxon>
        <taxon>Bacillati</taxon>
        <taxon>Armatimonadota</taxon>
        <taxon>Fimbriimonadia</taxon>
        <taxon>Fimbriimonadales</taxon>
        <taxon>Fimbriimonadaceae</taxon>
        <taxon>Fimbriimonas</taxon>
    </lineage>
</organism>
<dbReference type="HOGENOM" id="CLU_640702_0_0_0"/>
<dbReference type="InterPro" id="IPR041578">
    <property type="entry name" value="PIN_8"/>
</dbReference>
<proteinExistence type="predicted"/>
<reference evidence="2 3" key="1">
    <citation type="journal article" date="2014" name="PLoS ONE">
        <title>The first complete genome sequence of the class fimbriimonadia in the phylum armatimonadetes.</title>
        <authorList>
            <person name="Hu Z.Y."/>
            <person name="Wang Y.Z."/>
            <person name="Im W.T."/>
            <person name="Wang S.Y."/>
            <person name="Zhao G.P."/>
            <person name="Zheng H.J."/>
            <person name="Quan Z.X."/>
        </authorList>
    </citation>
    <scope>NUCLEOTIDE SEQUENCE [LARGE SCALE GENOMIC DNA]</scope>
    <source>
        <strain evidence="2">Gsoil 348</strain>
    </source>
</reference>
<dbReference type="OrthoDB" id="9182727at2"/>
<dbReference type="EMBL" id="CP007139">
    <property type="protein sequence ID" value="AIE87194.1"/>
    <property type="molecule type" value="Genomic_DNA"/>
</dbReference>